<evidence type="ECO:0000313" key="2">
    <source>
        <dbReference type="Proteomes" id="UP001501222"/>
    </source>
</evidence>
<comment type="caution">
    <text evidence="1">The sequence shown here is derived from an EMBL/GenBank/DDBJ whole genome shotgun (WGS) entry which is preliminary data.</text>
</comment>
<accession>A0ABP6WU83</accession>
<dbReference type="Proteomes" id="UP001501222">
    <property type="component" value="Unassembled WGS sequence"/>
</dbReference>
<keyword evidence="2" id="KW-1185">Reference proteome</keyword>
<reference evidence="2" key="1">
    <citation type="journal article" date="2019" name="Int. J. Syst. Evol. Microbiol.">
        <title>The Global Catalogue of Microorganisms (GCM) 10K type strain sequencing project: providing services to taxonomists for standard genome sequencing and annotation.</title>
        <authorList>
            <consortium name="The Broad Institute Genomics Platform"/>
            <consortium name="The Broad Institute Genome Sequencing Center for Infectious Disease"/>
            <person name="Wu L."/>
            <person name="Ma J."/>
        </authorList>
    </citation>
    <scope>NUCLEOTIDE SEQUENCE [LARGE SCALE GENOMIC DNA]</scope>
    <source>
        <strain evidence="2">JCM 16928</strain>
    </source>
</reference>
<sequence length="140" mass="15465">MTDNPADYETFQAEMRRLLSDLKGAAPEIVEAETARLQAMAEQVQDERGRERARFRAAELPRLLAGPAPATSEQFRQAQILFAEAIDGDGPAQTRIAEIERAIEQIGLLSTQAPRREAGAIRRMSSPLIRLVDHLRSTAG</sequence>
<gene>
    <name evidence="1" type="ORF">GCM10022235_22540</name>
</gene>
<proteinExistence type="predicted"/>
<dbReference type="RefSeq" id="WP_344840051.1">
    <property type="nucleotide sequence ID" value="NZ_BAABAA010000002.1"/>
</dbReference>
<protein>
    <submittedName>
        <fullName evidence="1">Uncharacterized protein</fullName>
    </submittedName>
</protein>
<name>A0ABP6WU83_9ACTN</name>
<evidence type="ECO:0000313" key="1">
    <source>
        <dbReference type="EMBL" id="GAA3554104.1"/>
    </source>
</evidence>
<organism evidence="1 2">
    <name type="scientific">Kribbella ginsengisoli</name>
    <dbReference type="NCBI Taxonomy" id="363865"/>
    <lineage>
        <taxon>Bacteria</taxon>
        <taxon>Bacillati</taxon>
        <taxon>Actinomycetota</taxon>
        <taxon>Actinomycetes</taxon>
        <taxon>Propionibacteriales</taxon>
        <taxon>Kribbellaceae</taxon>
        <taxon>Kribbella</taxon>
    </lineage>
</organism>
<dbReference type="EMBL" id="BAABAA010000002">
    <property type="protein sequence ID" value="GAA3554104.1"/>
    <property type="molecule type" value="Genomic_DNA"/>
</dbReference>